<proteinExistence type="predicted"/>
<reference evidence="2 3" key="1">
    <citation type="submission" date="2017-06" db="EMBL/GenBank/DDBJ databases">
        <title>Genome sequencing of cyanobaciteial culture collection at National Institute for Environmental Studies (NIES).</title>
        <authorList>
            <person name="Hirose Y."/>
            <person name="Shimura Y."/>
            <person name="Fujisawa T."/>
            <person name="Nakamura Y."/>
            <person name="Kawachi M."/>
        </authorList>
    </citation>
    <scope>NUCLEOTIDE SEQUENCE [LARGE SCALE GENOMIC DNA]</scope>
    <source>
        <strain evidence="2 3">NIES-2135</strain>
        <plasmid evidence="3">Plasmid Plasmid2 dna</plasmid>
    </source>
</reference>
<evidence type="ECO:0000313" key="3">
    <source>
        <dbReference type="Proteomes" id="UP000217895"/>
    </source>
</evidence>
<keyword evidence="2" id="KW-0614">Plasmid</keyword>
<keyword evidence="1" id="KW-0472">Membrane</keyword>
<keyword evidence="3" id="KW-1185">Reference proteome</keyword>
<gene>
    <name evidence="2" type="ORF">NIES2135_66400</name>
</gene>
<name>A0A1Z4JSY3_LEPBY</name>
<dbReference type="AlphaFoldDB" id="A0A1Z4JSY3"/>
<evidence type="ECO:0000313" key="2">
    <source>
        <dbReference type="EMBL" id="BAY59763.1"/>
    </source>
</evidence>
<dbReference type="EMBL" id="AP018205">
    <property type="protein sequence ID" value="BAY59763.1"/>
    <property type="molecule type" value="Genomic_DNA"/>
</dbReference>
<keyword evidence="1" id="KW-1133">Transmembrane helix</keyword>
<keyword evidence="1" id="KW-0812">Transmembrane</keyword>
<protein>
    <submittedName>
        <fullName evidence="2">Uncharacterized protein</fullName>
    </submittedName>
</protein>
<accession>A0A1Z4JSY3</accession>
<sequence length="143" mass="15953">MKRSTKQRVFQIWIVIVVLIAIAIAAIRLIGGHHFQSILSLTRSPNLIDNQCVEIITPDALLNQSQILKLISLAEPTSKVRVRAILKAPYCKLESISIRAGVKSEREAYLLNYDPTLWVVVLYEGNTFVGVRIAPRKDSCPSG</sequence>
<evidence type="ECO:0000256" key="1">
    <source>
        <dbReference type="SAM" id="Phobius"/>
    </source>
</evidence>
<organism evidence="2 3">
    <name type="scientific">Leptolyngbya boryana NIES-2135</name>
    <dbReference type="NCBI Taxonomy" id="1973484"/>
    <lineage>
        <taxon>Bacteria</taxon>
        <taxon>Bacillati</taxon>
        <taxon>Cyanobacteriota</taxon>
        <taxon>Cyanophyceae</taxon>
        <taxon>Leptolyngbyales</taxon>
        <taxon>Leptolyngbyaceae</taxon>
        <taxon>Leptolyngbya group</taxon>
        <taxon>Leptolyngbya</taxon>
    </lineage>
</organism>
<geneLocation type="plasmid" evidence="2">
    <name>plasmid2</name>
</geneLocation>
<feature type="transmembrane region" description="Helical" evidence="1">
    <location>
        <begin position="12"/>
        <end position="31"/>
    </location>
</feature>
<dbReference type="Proteomes" id="UP000217895">
    <property type="component" value="Plasmid Plasmid2 dna"/>
</dbReference>